<dbReference type="Proteomes" id="UP001206821">
    <property type="component" value="Unassembled WGS sequence"/>
</dbReference>
<proteinExistence type="predicted"/>
<keyword evidence="1" id="KW-1133">Transmembrane helix</keyword>
<feature type="transmembrane region" description="Helical" evidence="1">
    <location>
        <begin position="84"/>
        <end position="109"/>
    </location>
</feature>
<gene>
    <name evidence="2" type="ORF">NQG31_01280</name>
</gene>
<dbReference type="RefSeq" id="WP_034815736.1">
    <property type="nucleotide sequence ID" value="NZ_JANIEK010000003.1"/>
</dbReference>
<keyword evidence="3" id="KW-1185">Reference proteome</keyword>
<evidence type="ECO:0000313" key="3">
    <source>
        <dbReference type="Proteomes" id="UP001206821"/>
    </source>
</evidence>
<organism evidence="2 3">
    <name type="scientific">Exiguobacterium alkaliphilum</name>
    <dbReference type="NCBI Taxonomy" id="1428684"/>
    <lineage>
        <taxon>Bacteria</taxon>
        <taxon>Bacillati</taxon>
        <taxon>Bacillota</taxon>
        <taxon>Bacilli</taxon>
        <taxon>Bacillales</taxon>
        <taxon>Bacillales Family XII. Incertae Sedis</taxon>
        <taxon>Exiguobacterium</taxon>
    </lineage>
</organism>
<evidence type="ECO:0000313" key="2">
    <source>
        <dbReference type="EMBL" id="MCT4794153.1"/>
    </source>
</evidence>
<accession>A0ABT2KUG7</accession>
<comment type="caution">
    <text evidence="2">The sequence shown here is derived from an EMBL/GenBank/DDBJ whole genome shotgun (WGS) entry which is preliminary data.</text>
</comment>
<reference evidence="2 3" key="1">
    <citation type="submission" date="2022-07" db="EMBL/GenBank/DDBJ databases">
        <title>Genomic and pangenome structural analysis of the polyextremophile Exiguobacterium.</title>
        <authorList>
            <person name="Shen L."/>
        </authorList>
    </citation>
    <scope>NUCLEOTIDE SEQUENCE [LARGE SCALE GENOMIC DNA]</scope>
    <source>
        <strain evidence="2 3">12_1</strain>
    </source>
</reference>
<evidence type="ECO:0000256" key="1">
    <source>
        <dbReference type="SAM" id="Phobius"/>
    </source>
</evidence>
<dbReference type="EMBL" id="JANIEK010000003">
    <property type="protein sequence ID" value="MCT4794153.1"/>
    <property type="molecule type" value="Genomic_DNA"/>
</dbReference>
<keyword evidence="1" id="KW-0812">Transmembrane</keyword>
<protein>
    <submittedName>
        <fullName evidence="2">Uncharacterized protein</fullName>
    </submittedName>
</protein>
<sequence>MPKKSKLLSLVMSIVLLFSVAFIPMGVASAEEELSEEDLELIELLTAIENMPDEIILQGEDAIKAHIESEVSFHLELNENGESVVFRAASVSSIAGCVGAVGTALVVNFTPAKILKIKSALKSVGGATKFVKAVKPYYQMSREDKLSKTASLNQAVRLAAKDAGPDTREALLDLFGVSSVVGSCAAAFGN</sequence>
<name>A0ABT2KUG7_9BACL</name>
<keyword evidence="1" id="KW-0472">Membrane</keyword>